<dbReference type="Pfam" id="PF03960">
    <property type="entry name" value="ArsC"/>
    <property type="match status" value="1"/>
</dbReference>
<dbReference type="Proteomes" id="UP000277896">
    <property type="component" value="Chromosome"/>
</dbReference>
<evidence type="ECO:0000256" key="2">
    <source>
        <dbReference type="ARBA" id="ARBA00023284"/>
    </source>
</evidence>
<dbReference type="eggNOG" id="COG1393">
    <property type="taxonomic scope" value="Bacteria"/>
</dbReference>
<reference evidence="5 7" key="1">
    <citation type="submission" date="2017-04" db="EMBL/GenBank/DDBJ databases">
        <title>In vitro and in silico characterization of Lactobacillus paraplantarum D2-1, a starter culture for soymilk fermentation.</title>
        <authorList>
            <person name="Endo A."/>
            <person name="Sasaki F."/>
            <person name="Maeno S."/>
            <person name="Kanesaki Y."/>
            <person name="Kubota E."/>
            <person name="Torres G.A."/>
            <person name="Tomita S."/>
            <person name="Nakagawa J."/>
        </authorList>
    </citation>
    <scope>NUCLEOTIDE SEQUENCE [LARGE SCALE GENOMIC DNA]</scope>
    <source>
        <strain evidence="5 7">D2-1</strain>
    </source>
</reference>
<evidence type="ECO:0000256" key="3">
    <source>
        <dbReference type="PROSITE-ProRule" id="PRU01282"/>
    </source>
</evidence>
<dbReference type="InterPro" id="IPR036249">
    <property type="entry name" value="Thioredoxin-like_sf"/>
</dbReference>
<proteinExistence type="inferred from homology"/>
<dbReference type="RefSeq" id="WP_033609559.1">
    <property type="nucleotide sequence ID" value="NZ_AVAI01000136.1"/>
</dbReference>
<dbReference type="InterPro" id="IPR006504">
    <property type="entry name" value="Tscrpt_reg_Spx/MgsR"/>
</dbReference>
<dbReference type="EMBL" id="CP032744">
    <property type="protein sequence ID" value="AYJ39916.1"/>
    <property type="molecule type" value="Genomic_DNA"/>
</dbReference>
<dbReference type="CDD" id="cd03032">
    <property type="entry name" value="ArsC_Spx"/>
    <property type="match status" value="1"/>
</dbReference>
<sequence length="134" mass="15751">MINLCVLPSTASCRKAHRWLLEHRIPFHERNMNAQPLTETEIKHLLQYTYNGIDDLISTKSNAYHQLSKTTPIEDMPLSEAVRVLSQTPQLLRRPIIFDDHRLLCGFNQDEIRMFIPRDQRILKMQAMSQHQMA</sequence>
<evidence type="ECO:0000256" key="1">
    <source>
        <dbReference type="ARBA" id="ARBA00023157"/>
    </source>
</evidence>
<evidence type="ECO:0000313" key="8">
    <source>
        <dbReference type="Proteomes" id="UP000277896"/>
    </source>
</evidence>
<evidence type="ECO:0000313" key="6">
    <source>
        <dbReference type="EMBL" id="TBX38070.1"/>
    </source>
</evidence>
<dbReference type="GeneID" id="79808651"/>
<dbReference type="NCBIfam" id="TIGR01617">
    <property type="entry name" value="arsC_related"/>
    <property type="match status" value="1"/>
</dbReference>
<dbReference type="KEGG" id="lpx:ASU28_13330"/>
<reference evidence="6 9" key="3">
    <citation type="submission" date="2019-01" db="EMBL/GenBank/DDBJ databases">
        <title>Draft genome sequence of Lactobacillus paraplantarum OSY-TC318, a Producer of the novel lantibiotic Paraplantaracin TC318.</title>
        <authorList>
            <person name="Hussein W.E."/>
            <person name="Huang E."/>
            <person name="Yousef A.E."/>
        </authorList>
    </citation>
    <scope>NUCLEOTIDE SEQUENCE [LARGE SCALE GENOMIC DNA]</scope>
    <source>
        <strain evidence="6 9">OSY-TC318</strain>
    </source>
</reference>
<dbReference type="SUPFAM" id="SSF52833">
    <property type="entry name" value="Thioredoxin-like"/>
    <property type="match status" value="1"/>
</dbReference>
<evidence type="ECO:0000313" key="4">
    <source>
        <dbReference type="EMBL" id="AYJ39916.1"/>
    </source>
</evidence>
<dbReference type="EMBL" id="BDOR01000009">
    <property type="protein sequence ID" value="GBF02351.1"/>
    <property type="molecule type" value="Genomic_DNA"/>
</dbReference>
<evidence type="ECO:0000313" key="9">
    <source>
        <dbReference type="Proteomes" id="UP000292648"/>
    </source>
</evidence>
<dbReference type="PANTHER" id="PTHR30041">
    <property type="entry name" value="ARSENATE REDUCTASE"/>
    <property type="match status" value="1"/>
</dbReference>
<dbReference type="Gene3D" id="3.40.30.10">
    <property type="entry name" value="Glutaredoxin"/>
    <property type="match status" value="1"/>
</dbReference>
<keyword evidence="7" id="KW-1185">Reference proteome</keyword>
<protein>
    <submittedName>
        <fullName evidence="5">ArsR family transcriptional regulator</fullName>
    </submittedName>
    <submittedName>
        <fullName evidence="6">Spx/MgsR family RNA polymerase-binding regulatory protein</fullName>
    </submittedName>
</protein>
<dbReference type="PROSITE" id="PS51353">
    <property type="entry name" value="ARSC"/>
    <property type="match status" value="1"/>
</dbReference>
<evidence type="ECO:0000313" key="5">
    <source>
        <dbReference type="EMBL" id="GBF02351.1"/>
    </source>
</evidence>
<comment type="similarity">
    <text evidence="3">Belongs to the ArsC family.</text>
</comment>
<name>A0A098R9F1_9LACO</name>
<dbReference type="PANTHER" id="PTHR30041:SF7">
    <property type="entry name" value="GLOBAL TRANSCRIPTIONAL REGULATOR SPX"/>
    <property type="match status" value="1"/>
</dbReference>
<dbReference type="HOGENOM" id="CLU_116644_1_1_9"/>
<organism evidence="6 9">
    <name type="scientific">Lactiplantibacillus paraplantarum</name>
    <dbReference type="NCBI Taxonomy" id="60520"/>
    <lineage>
        <taxon>Bacteria</taxon>
        <taxon>Bacillati</taxon>
        <taxon>Bacillota</taxon>
        <taxon>Bacilli</taxon>
        <taxon>Lactobacillales</taxon>
        <taxon>Lactobacillaceae</taxon>
        <taxon>Lactiplantibacillus</taxon>
    </lineage>
</organism>
<accession>A0A098R9F1</accession>
<dbReference type="AlphaFoldDB" id="A0A098R9F1"/>
<evidence type="ECO:0000313" key="7">
    <source>
        <dbReference type="Proteomes" id="UP000236162"/>
    </source>
</evidence>
<dbReference type="Proteomes" id="UP000236162">
    <property type="component" value="Unassembled WGS sequence"/>
</dbReference>
<dbReference type="Proteomes" id="UP000292648">
    <property type="component" value="Unassembled WGS sequence"/>
</dbReference>
<reference evidence="4 8" key="2">
    <citation type="submission" date="2018-10" db="EMBL/GenBank/DDBJ databases">
        <title>Genome seuquencing of Lactobacillus species.</title>
        <authorList>
            <person name="Baek C."/>
            <person name="Yi H."/>
        </authorList>
    </citation>
    <scope>NUCLEOTIDE SEQUENCE [LARGE SCALE GENOMIC DNA]</scope>
    <source>
        <strain evidence="4 8">DSM 10667</strain>
    </source>
</reference>
<dbReference type="EMBL" id="SEHH01000124">
    <property type="protein sequence ID" value="TBX38070.1"/>
    <property type="molecule type" value="Genomic_DNA"/>
</dbReference>
<keyword evidence="1" id="KW-1015">Disulfide bond</keyword>
<dbReference type="InterPro" id="IPR006660">
    <property type="entry name" value="Arsenate_reductase-like"/>
</dbReference>
<gene>
    <name evidence="5" type="primary">arsR_6</name>
    <name evidence="6" type="ORF">EUZ87_14090</name>
    <name evidence="4" type="ORF">LP667_14495</name>
    <name evidence="5" type="ORF">LPPLD21_01899</name>
</gene>
<dbReference type="NCBIfam" id="NF002459">
    <property type="entry name" value="PRK01655.1"/>
    <property type="match status" value="1"/>
</dbReference>
<keyword evidence="2" id="KW-0676">Redox-active center</keyword>